<reference evidence="4 5" key="1">
    <citation type="journal article" date="2014" name="Nat. Commun.">
        <title>Klebsormidium flaccidum genome reveals primary factors for plant terrestrial adaptation.</title>
        <authorList>
            <person name="Hori K."/>
            <person name="Maruyama F."/>
            <person name="Fujisawa T."/>
            <person name="Togashi T."/>
            <person name="Yamamoto N."/>
            <person name="Seo M."/>
            <person name="Sato S."/>
            <person name="Yamada T."/>
            <person name="Mori H."/>
            <person name="Tajima N."/>
            <person name="Moriyama T."/>
            <person name="Ikeuchi M."/>
            <person name="Watanabe M."/>
            <person name="Wada H."/>
            <person name="Kobayashi K."/>
            <person name="Saito M."/>
            <person name="Masuda T."/>
            <person name="Sasaki-Sekimoto Y."/>
            <person name="Mashiguchi K."/>
            <person name="Awai K."/>
            <person name="Shimojima M."/>
            <person name="Masuda S."/>
            <person name="Iwai M."/>
            <person name="Nobusawa T."/>
            <person name="Narise T."/>
            <person name="Kondo S."/>
            <person name="Saito H."/>
            <person name="Sato R."/>
            <person name="Murakawa M."/>
            <person name="Ihara Y."/>
            <person name="Oshima-Yamada Y."/>
            <person name="Ohtaka K."/>
            <person name="Satoh M."/>
            <person name="Sonobe K."/>
            <person name="Ishii M."/>
            <person name="Ohtani R."/>
            <person name="Kanamori-Sato M."/>
            <person name="Honoki R."/>
            <person name="Miyazaki D."/>
            <person name="Mochizuki H."/>
            <person name="Umetsu J."/>
            <person name="Higashi K."/>
            <person name="Shibata D."/>
            <person name="Kamiya Y."/>
            <person name="Sato N."/>
            <person name="Nakamura Y."/>
            <person name="Tabata S."/>
            <person name="Ida S."/>
            <person name="Kurokawa K."/>
            <person name="Ohta H."/>
        </authorList>
    </citation>
    <scope>NUCLEOTIDE SEQUENCE [LARGE SCALE GENOMIC DNA]</scope>
    <source>
        <strain evidence="4 5">NIES-2285</strain>
    </source>
</reference>
<dbReference type="GO" id="GO:0003676">
    <property type="term" value="F:nucleic acid binding"/>
    <property type="evidence" value="ECO:0007669"/>
    <property type="project" value="InterPro"/>
</dbReference>
<evidence type="ECO:0000256" key="1">
    <source>
        <dbReference type="PROSITE-ProRule" id="PRU00047"/>
    </source>
</evidence>
<accession>A0A1Y1IRZ6</accession>
<evidence type="ECO:0000313" key="5">
    <source>
        <dbReference type="Proteomes" id="UP000054558"/>
    </source>
</evidence>
<dbReference type="InterPro" id="IPR001878">
    <property type="entry name" value="Znf_CCHC"/>
</dbReference>
<protein>
    <recommendedName>
        <fullName evidence="3">CCHC-type domain-containing protein</fullName>
    </recommendedName>
</protein>
<keyword evidence="1" id="KW-0863">Zinc-finger</keyword>
<organism evidence="4 5">
    <name type="scientific">Klebsormidium nitens</name>
    <name type="common">Green alga</name>
    <name type="synonym">Ulothrix nitens</name>
    <dbReference type="NCBI Taxonomy" id="105231"/>
    <lineage>
        <taxon>Eukaryota</taxon>
        <taxon>Viridiplantae</taxon>
        <taxon>Streptophyta</taxon>
        <taxon>Klebsormidiophyceae</taxon>
        <taxon>Klebsormidiales</taxon>
        <taxon>Klebsormidiaceae</taxon>
        <taxon>Klebsormidium</taxon>
    </lineage>
</organism>
<keyword evidence="5" id="KW-1185">Reference proteome</keyword>
<dbReference type="SMART" id="SM00343">
    <property type="entry name" value="ZnF_C2HC"/>
    <property type="match status" value="1"/>
</dbReference>
<dbReference type="OrthoDB" id="515270at2759"/>
<proteinExistence type="predicted"/>
<dbReference type="Pfam" id="PF00098">
    <property type="entry name" value="zf-CCHC"/>
    <property type="match status" value="1"/>
</dbReference>
<keyword evidence="1" id="KW-0479">Metal-binding</keyword>
<feature type="region of interest" description="Disordered" evidence="2">
    <location>
        <begin position="180"/>
        <end position="223"/>
    </location>
</feature>
<dbReference type="SUPFAM" id="SSF57756">
    <property type="entry name" value="Retrovirus zinc finger-like domains"/>
    <property type="match status" value="1"/>
</dbReference>
<feature type="compositionally biased region" description="Basic and acidic residues" evidence="2">
    <location>
        <begin position="203"/>
        <end position="216"/>
    </location>
</feature>
<dbReference type="Gene3D" id="4.10.60.10">
    <property type="entry name" value="Zinc finger, CCHC-type"/>
    <property type="match status" value="1"/>
</dbReference>
<evidence type="ECO:0000313" key="4">
    <source>
        <dbReference type="EMBL" id="GAQ93650.1"/>
    </source>
</evidence>
<name>A0A1Y1IRZ6_KLENI</name>
<dbReference type="InterPro" id="IPR036875">
    <property type="entry name" value="Znf_CCHC_sf"/>
</dbReference>
<dbReference type="EMBL" id="DF238709">
    <property type="protein sequence ID" value="GAQ93650.1"/>
    <property type="molecule type" value="Genomic_DNA"/>
</dbReference>
<feature type="region of interest" description="Disordered" evidence="2">
    <location>
        <begin position="107"/>
        <end position="132"/>
    </location>
</feature>
<evidence type="ECO:0000256" key="2">
    <source>
        <dbReference type="SAM" id="MobiDB-lite"/>
    </source>
</evidence>
<sequence>MVDPAVMLTEQAGLVAGLQGEVRRLAEFQAAAPVAAHEALPVPQPVPQNPEPVVNREIPNVHDEELLDRFVRGLKPRTRMEVTMREPSTFDEAVKLADRMDSLFTPGFGLDRQPKGRFNSTNPIPILPRPANPVADPVPMEIDALRRRLPPLTDAERDRLRKIGGCFRCRQTGHIATNCPLNTQSPVQRPGVNHIDHQAPSTDHPDLIDLDSEPRSSENFTPQ</sequence>
<gene>
    <name evidence="4" type="ORF">KFL_017600010</name>
</gene>
<dbReference type="Proteomes" id="UP000054558">
    <property type="component" value="Unassembled WGS sequence"/>
</dbReference>
<dbReference type="AlphaFoldDB" id="A0A1Y1IRZ6"/>
<feature type="domain" description="CCHC-type" evidence="3">
    <location>
        <begin position="166"/>
        <end position="180"/>
    </location>
</feature>
<dbReference type="GO" id="GO:0008270">
    <property type="term" value="F:zinc ion binding"/>
    <property type="evidence" value="ECO:0007669"/>
    <property type="project" value="UniProtKB-KW"/>
</dbReference>
<keyword evidence="1" id="KW-0862">Zinc</keyword>
<evidence type="ECO:0000259" key="3">
    <source>
        <dbReference type="PROSITE" id="PS50158"/>
    </source>
</evidence>
<dbReference type="PROSITE" id="PS50158">
    <property type="entry name" value="ZF_CCHC"/>
    <property type="match status" value="1"/>
</dbReference>